<feature type="chain" id="PRO_5039639029" evidence="1">
    <location>
        <begin position="24"/>
        <end position="272"/>
    </location>
</feature>
<dbReference type="EMBL" id="JADIND010000088">
    <property type="protein sequence ID" value="MBO8430557.1"/>
    <property type="molecule type" value="Genomic_DNA"/>
</dbReference>
<organism evidence="2 3">
    <name type="scientific">Candidatus Scatousia excrementipullorum</name>
    <dbReference type="NCBI Taxonomy" id="2840936"/>
    <lineage>
        <taxon>Bacteria</taxon>
        <taxon>Candidatus Scatousia</taxon>
    </lineage>
</organism>
<proteinExistence type="predicted"/>
<name>A0A9D9DNU9_9BACT</name>
<reference evidence="2" key="1">
    <citation type="submission" date="2020-10" db="EMBL/GenBank/DDBJ databases">
        <authorList>
            <person name="Gilroy R."/>
        </authorList>
    </citation>
    <scope>NUCLEOTIDE SEQUENCE</scope>
    <source>
        <strain evidence="2">10192</strain>
    </source>
</reference>
<keyword evidence="1" id="KW-0732">Signal</keyword>
<comment type="caution">
    <text evidence="2">The sequence shown here is derived from an EMBL/GenBank/DDBJ whole genome shotgun (WGS) entry which is preliminary data.</text>
</comment>
<reference evidence="2" key="2">
    <citation type="journal article" date="2021" name="PeerJ">
        <title>Extensive microbial diversity within the chicken gut microbiome revealed by metagenomics and culture.</title>
        <authorList>
            <person name="Gilroy R."/>
            <person name="Ravi A."/>
            <person name="Getino M."/>
            <person name="Pursley I."/>
            <person name="Horton D.L."/>
            <person name="Alikhan N.F."/>
            <person name="Baker D."/>
            <person name="Gharbi K."/>
            <person name="Hall N."/>
            <person name="Watson M."/>
            <person name="Adriaenssens E.M."/>
            <person name="Foster-Nyarko E."/>
            <person name="Jarju S."/>
            <person name="Secka A."/>
            <person name="Antonio M."/>
            <person name="Oren A."/>
            <person name="Chaudhuri R.R."/>
            <person name="La Ragione R."/>
            <person name="Hildebrand F."/>
            <person name="Pallen M.J."/>
        </authorList>
    </citation>
    <scope>NUCLEOTIDE SEQUENCE</scope>
    <source>
        <strain evidence="2">10192</strain>
    </source>
</reference>
<dbReference type="Proteomes" id="UP000823632">
    <property type="component" value="Unassembled WGS sequence"/>
</dbReference>
<evidence type="ECO:0000313" key="3">
    <source>
        <dbReference type="Proteomes" id="UP000823632"/>
    </source>
</evidence>
<protein>
    <submittedName>
        <fullName evidence="2">Uncharacterized protein</fullName>
    </submittedName>
</protein>
<gene>
    <name evidence="2" type="ORF">IAC76_04150</name>
</gene>
<evidence type="ECO:0000313" key="2">
    <source>
        <dbReference type="EMBL" id="MBO8430557.1"/>
    </source>
</evidence>
<sequence length="272" mass="30798">MKKLFHTVILFLSLILLSPAANALSFNVVVLPADLMNVCDNYYCYPEVSEIIANDLIQYFNRTGRINSPSLIEVRRRLAANPQLRTALQQSLIKYRNSSNIDFHVYKKVADLFSAKSVLVVANTVNVENAYVKRNVWEILELATALDFTYPFFMETEAVLLDTYNGLVMWSGNYSKKISDNNGNFSAPKSSQSYSKLGFIEFYSEDIISKTIGENVVLRFFPKTISPMVNPKNVKPTGEFLRYESKTPAINRPEREELNPDAGGYGELIFGI</sequence>
<evidence type="ECO:0000256" key="1">
    <source>
        <dbReference type="SAM" id="SignalP"/>
    </source>
</evidence>
<dbReference type="AlphaFoldDB" id="A0A9D9DNU9"/>
<feature type="signal peptide" evidence="1">
    <location>
        <begin position="1"/>
        <end position="23"/>
    </location>
</feature>
<accession>A0A9D9DNU9</accession>